<sequence>MGLVVFKWGYNKLTLLQNREQQPAAWDDDNQILRGVPEDNFGTWCGISKRGRVAFVVNSSCSLSPSMHRPIDFLRGEMSPMEFARAWSSDNDHRLDRISSGLNCFMIVADINANSMVYASKTSPRVLEVAFGVHTLASVTGLDSDGDYYLVKRQKELFSEMISKYKKRKVPPLKDMAENFMYKGDRSAPHNSSNETLSTIALAVKPNEDVNFYQRYLKNGTWKDHSFTFKITA</sequence>
<dbReference type="OMA" id="HEVSFNI"/>
<dbReference type="PANTHER" id="PTHR17985">
    <property type="entry name" value="SER/THR-RICH PROTEIN T10 IN DGCR REGION"/>
    <property type="match status" value="1"/>
</dbReference>
<dbReference type="STRING" id="72664.V4MSG8"/>
<name>V4MSG8_EUTSA</name>
<organism evidence="1 2">
    <name type="scientific">Eutrema salsugineum</name>
    <name type="common">Saltwater cress</name>
    <name type="synonym">Sisymbrium salsugineum</name>
    <dbReference type="NCBI Taxonomy" id="72664"/>
    <lineage>
        <taxon>Eukaryota</taxon>
        <taxon>Viridiplantae</taxon>
        <taxon>Streptophyta</taxon>
        <taxon>Embryophyta</taxon>
        <taxon>Tracheophyta</taxon>
        <taxon>Spermatophyta</taxon>
        <taxon>Magnoliopsida</taxon>
        <taxon>eudicotyledons</taxon>
        <taxon>Gunneridae</taxon>
        <taxon>Pentapetalae</taxon>
        <taxon>rosids</taxon>
        <taxon>malvids</taxon>
        <taxon>Brassicales</taxon>
        <taxon>Brassicaceae</taxon>
        <taxon>Eutremeae</taxon>
        <taxon>Eutrema</taxon>
    </lineage>
</organism>
<evidence type="ECO:0000313" key="1">
    <source>
        <dbReference type="EMBL" id="ESQ34761.1"/>
    </source>
</evidence>
<evidence type="ECO:0000313" key="2">
    <source>
        <dbReference type="Proteomes" id="UP000030689"/>
    </source>
</evidence>
<dbReference type="EMBL" id="KI517683">
    <property type="protein sequence ID" value="ESQ34761.1"/>
    <property type="molecule type" value="Genomic_DNA"/>
</dbReference>
<proteinExistence type="predicted"/>
<dbReference type="KEGG" id="eus:EUTSA_v10009925mg"/>
<protein>
    <submittedName>
        <fullName evidence="1">Uncharacterized protein</fullName>
    </submittedName>
</protein>
<dbReference type="Proteomes" id="UP000030689">
    <property type="component" value="Unassembled WGS sequence"/>
</dbReference>
<dbReference type="PANTHER" id="PTHR17985:SF8">
    <property type="entry name" value="TRANSPORT AND GOLGI ORGANIZATION PROTEIN 2 HOMOLOG"/>
    <property type="match status" value="1"/>
</dbReference>
<dbReference type="InterPro" id="IPR008551">
    <property type="entry name" value="TANGO2"/>
</dbReference>
<reference evidence="1 2" key="1">
    <citation type="journal article" date="2013" name="Front. Plant Sci.">
        <title>The Reference Genome of the Halophytic Plant Eutrema salsugineum.</title>
        <authorList>
            <person name="Yang R."/>
            <person name="Jarvis D.E."/>
            <person name="Chen H."/>
            <person name="Beilstein M.A."/>
            <person name="Grimwood J."/>
            <person name="Jenkins J."/>
            <person name="Shu S."/>
            <person name="Prochnik S."/>
            <person name="Xin M."/>
            <person name="Ma C."/>
            <person name="Schmutz J."/>
            <person name="Wing R.A."/>
            <person name="Mitchell-Olds T."/>
            <person name="Schumaker K.S."/>
            <person name="Wang X."/>
        </authorList>
    </citation>
    <scope>NUCLEOTIDE SEQUENCE [LARGE SCALE GENOMIC DNA]</scope>
</reference>
<dbReference type="Gramene" id="ESQ34761">
    <property type="protein sequence ID" value="ESQ34761"/>
    <property type="gene ID" value="EUTSA_v10009925mg"/>
</dbReference>
<dbReference type="AlphaFoldDB" id="V4MSG8"/>
<dbReference type="Pfam" id="PF05742">
    <property type="entry name" value="TANGO2"/>
    <property type="match status" value="1"/>
</dbReference>
<keyword evidence="2" id="KW-1185">Reference proteome</keyword>
<dbReference type="eggNOG" id="KOG2342">
    <property type="taxonomic scope" value="Eukaryota"/>
</dbReference>
<accession>V4MSG8</accession>
<gene>
    <name evidence="1" type="ORF">EUTSA_v10009925mg</name>
</gene>